<dbReference type="Gene3D" id="1.25.40.10">
    <property type="entry name" value="Tetratricopeptide repeat domain"/>
    <property type="match status" value="1"/>
</dbReference>
<dbReference type="STRING" id="4572.M8AIZ4"/>
<name>M8AIZ4_TRIUA</name>
<dbReference type="PANTHER" id="PTHR46128:SF285">
    <property type="entry name" value="PENTATRICOPEPTIDE REPEAT-CONTAINING PROTEIN"/>
    <property type="match status" value="1"/>
</dbReference>
<evidence type="ECO:0000256" key="2">
    <source>
        <dbReference type="ARBA" id="ARBA00022737"/>
    </source>
</evidence>
<dbReference type="Pfam" id="PF12854">
    <property type="entry name" value="PPR_1"/>
    <property type="match status" value="1"/>
</dbReference>
<dbReference type="InterPro" id="IPR002885">
    <property type="entry name" value="PPR_rpt"/>
</dbReference>
<organism evidence="4">
    <name type="scientific">Triticum urartu</name>
    <name type="common">Red wild einkorn</name>
    <name type="synonym">Crithodium urartu</name>
    <dbReference type="NCBI Taxonomy" id="4572"/>
    <lineage>
        <taxon>Eukaryota</taxon>
        <taxon>Viridiplantae</taxon>
        <taxon>Streptophyta</taxon>
        <taxon>Embryophyta</taxon>
        <taxon>Tracheophyta</taxon>
        <taxon>Spermatophyta</taxon>
        <taxon>Magnoliopsida</taxon>
        <taxon>Liliopsida</taxon>
        <taxon>Poales</taxon>
        <taxon>Poaceae</taxon>
        <taxon>BOP clade</taxon>
        <taxon>Pooideae</taxon>
        <taxon>Triticodae</taxon>
        <taxon>Triticeae</taxon>
        <taxon>Triticinae</taxon>
        <taxon>Triticum</taxon>
    </lineage>
</organism>
<dbReference type="PANTHER" id="PTHR46128">
    <property type="entry name" value="MITOCHONDRIAL GROUP I INTRON SPLICING FACTOR CCM1"/>
    <property type="match status" value="1"/>
</dbReference>
<dbReference type="InterPro" id="IPR011990">
    <property type="entry name" value="TPR-like_helical_dom_sf"/>
</dbReference>
<sequence length="125" mass="14238">MAREGRRVIEPNIYTYNILIDCCCRSRHPDLGPAFFGFLLKTGIKADIITFNSLLKCLCDMMQMEEALNMLLYRMPELPDSISYSIIIKSLCDNGRSQCALDLLRMKAKKGADHYPGLVAYNRPI</sequence>
<accession>M8AIZ4</accession>
<protein>
    <recommendedName>
        <fullName evidence="5">Pentatricopeptide repeat-containing protein</fullName>
    </recommendedName>
</protein>
<comment type="similarity">
    <text evidence="1">Belongs to the PPR family. P subfamily.</text>
</comment>
<keyword evidence="2" id="KW-0677">Repeat</keyword>
<dbReference type="NCBIfam" id="TIGR00756">
    <property type="entry name" value="PPR"/>
    <property type="match status" value="2"/>
</dbReference>
<dbReference type="AlphaFoldDB" id="M8AIZ4"/>
<reference evidence="4" key="1">
    <citation type="journal article" date="2013" name="Nature">
        <title>Draft genome of the wheat A-genome progenitor Triticum urartu.</title>
        <authorList>
            <person name="Ling H.Q."/>
            <person name="Zhao S."/>
            <person name="Liu D."/>
            <person name="Wang J."/>
            <person name="Sun H."/>
            <person name="Zhang C."/>
            <person name="Fan H."/>
            <person name="Li D."/>
            <person name="Dong L."/>
            <person name="Tao Y."/>
            <person name="Gao C."/>
            <person name="Wu H."/>
            <person name="Li Y."/>
            <person name="Cui Y."/>
            <person name="Guo X."/>
            <person name="Zheng S."/>
            <person name="Wang B."/>
            <person name="Yu K."/>
            <person name="Liang Q."/>
            <person name="Yang W."/>
            <person name="Lou X."/>
            <person name="Chen J."/>
            <person name="Feng M."/>
            <person name="Jian J."/>
            <person name="Zhang X."/>
            <person name="Luo G."/>
            <person name="Jiang Y."/>
            <person name="Liu J."/>
            <person name="Wang Z."/>
            <person name="Sha Y."/>
            <person name="Zhang B."/>
            <person name="Wu H."/>
            <person name="Tang D."/>
            <person name="Shen Q."/>
            <person name="Xue P."/>
            <person name="Zou S."/>
            <person name="Wang X."/>
            <person name="Liu X."/>
            <person name="Wang F."/>
            <person name="Yang Y."/>
            <person name="An X."/>
            <person name="Dong Z."/>
            <person name="Zhang K."/>
            <person name="Zhang X."/>
            <person name="Luo M.C."/>
            <person name="Dvorak J."/>
            <person name="Tong Y."/>
            <person name="Wang J."/>
            <person name="Yang H."/>
            <person name="Li Z."/>
            <person name="Wang D."/>
            <person name="Zhang A."/>
            <person name="Wang J."/>
        </authorList>
    </citation>
    <scope>NUCLEOTIDE SEQUENCE</scope>
</reference>
<dbReference type="EMBL" id="KD104992">
    <property type="protein sequence ID" value="EMS60754.1"/>
    <property type="molecule type" value="Genomic_DNA"/>
</dbReference>
<proteinExistence type="inferred from homology"/>
<dbReference type="PROSITE" id="PS51375">
    <property type="entry name" value="PPR"/>
    <property type="match status" value="1"/>
</dbReference>
<gene>
    <name evidence="4" type="ORF">TRIUR3_23079</name>
</gene>
<keyword evidence="3" id="KW-0809">Transit peptide</keyword>
<dbReference type="InterPro" id="IPR050872">
    <property type="entry name" value="PPR_P_subfamily"/>
</dbReference>
<evidence type="ECO:0000313" key="4">
    <source>
        <dbReference type="EMBL" id="EMS60754.1"/>
    </source>
</evidence>
<dbReference type="eggNOG" id="KOG4197">
    <property type="taxonomic scope" value="Eukaryota"/>
</dbReference>
<dbReference type="Pfam" id="PF13041">
    <property type="entry name" value="PPR_2"/>
    <property type="match status" value="1"/>
</dbReference>
<evidence type="ECO:0008006" key="5">
    <source>
        <dbReference type="Google" id="ProtNLM"/>
    </source>
</evidence>
<evidence type="ECO:0000256" key="1">
    <source>
        <dbReference type="ARBA" id="ARBA00007626"/>
    </source>
</evidence>
<evidence type="ECO:0000256" key="3">
    <source>
        <dbReference type="ARBA" id="ARBA00022946"/>
    </source>
</evidence>